<dbReference type="Gene3D" id="3.30.450.20">
    <property type="entry name" value="PAS domain"/>
    <property type="match status" value="1"/>
</dbReference>
<feature type="transmembrane region" description="Helical" evidence="1">
    <location>
        <begin position="214"/>
        <end position="235"/>
    </location>
</feature>
<dbReference type="PROSITE" id="PS50112">
    <property type="entry name" value="PAS"/>
    <property type="match status" value="1"/>
</dbReference>
<organism evidence="3 4">
    <name type="scientific">Clostridium yunnanense</name>
    <dbReference type="NCBI Taxonomy" id="2800325"/>
    <lineage>
        <taxon>Bacteria</taxon>
        <taxon>Bacillati</taxon>
        <taxon>Bacillota</taxon>
        <taxon>Clostridia</taxon>
        <taxon>Eubacteriales</taxon>
        <taxon>Clostridiaceae</taxon>
        <taxon>Clostridium</taxon>
    </lineage>
</organism>
<name>A0ABS1EX87_9CLOT</name>
<keyword evidence="1" id="KW-1133">Transmembrane helix</keyword>
<gene>
    <name evidence="3" type="ORF">JHL18_25545</name>
</gene>
<dbReference type="NCBIfam" id="TIGR00229">
    <property type="entry name" value="sensory_box"/>
    <property type="match status" value="1"/>
</dbReference>
<protein>
    <submittedName>
        <fullName evidence="3">PAS domain S-box protein</fullName>
    </submittedName>
</protein>
<feature type="transmembrane region" description="Helical" evidence="1">
    <location>
        <begin position="127"/>
        <end position="148"/>
    </location>
</feature>
<dbReference type="RefSeq" id="WP_207753118.1">
    <property type="nucleotide sequence ID" value="NZ_JAENHN010000071.1"/>
</dbReference>
<evidence type="ECO:0000313" key="4">
    <source>
        <dbReference type="Proteomes" id="UP000596739"/>
    </source>
</evidence>
<evidence type="ECO:0000313" key="3">
    <source>
        <dbReference type="EMBL" id="MBK1813977.1"/>
    </source>
</evidence>
<reference evidence="4" key="1">
    <citation type="submission" date="2021-01" db="EMBL/GenBank/DDBJ databases">
        <title>Genome public.</title>
        <authorList>
            <person name="Liu C."/>
            <person name="Sun Q."/>
        </authorList>
    </citation>
    <scope>NUCLEOTIDE SEQUENCE [LARGE SCALE GENOMIC DNA]</scope>
    <source>
        <strain evidence="4">YIM B02505</strain>
    </source>
</reference>
<keyword evidence="1" id="KW-0812">Transmembrane</keyword>
<evidence type="ECO:0000256" key="1">
    <source>
        <dbReference type="SAM" id="Phobius"/>
    </source>
</evidence>
<feature type="domain" description="PAS" evidence="2">
    <location>
        <begin position="280"/>
        <end position="338"/>
    </location>
</feature>
<dbReference type="InterPro" id="IPR035965">
    <property type="entry name" value="PAS-like_dom_sf"/>
</dbReference>
<sequence length="398" mass="46227">MLIILFAISLRVLERYKFYNFHEVVDILKVAIVIISLFFLYACFKYLSYEERPIPIAIWFSYMYFCFEFMFRQVFMNLNIGGANSNLIESIVSYPFAIGLILRPIIILFALMYSRTKLFQTRNKNRLLLLIGLVLGICTTFVDIYIILPRCLNLSEQKIVITYINTLLVNSFVVIISIIYNINNREDFSNLLIYSTLLPIFAKYYAYYSQVQNSVFIVAAEVVMLSLLITGTVYLKISSKRLISEKSDLVRDCYTNNSIINKVSIDEKVGNMMKSYSKNVDSFIQSYMDIEDNLQEILFLVDVYGRINYASKRFYSLSELEEERVVGASFFTITHPEEILKARVLINLEKSHTTPIVHRIRKNNGKYILAESIADFIFEEGNIMGKIIVSRDISNENL</sequence>
<feature type="transmembrane region" description="Helical" evidence="1">
    <location>
        <begin position="25"/>
        <end position="44"/>
    </location>
</feature>
<feature type="transmembrane region" description="Helical" evidence="1">
    <location>
        <begin position="95"/>
        <end position="115"/>
    </location>
</feature>
<dbReference type="SUPFAM" id="SSF55785">
    <property type="entry name" value="PYP-like sensor domain (PAS domain)"/>
    <property type="match status" value="1"/>
</dbReference>
<proteinExistence type="predicted"/>
<keyword evidence="4" id="KW-1185">Reference proteome</keyword>
<dbReference type="InterPro" id="IPR000014">
    <property type="entry name" value="PAS"/>
</dbReference>
<feature type="transmembrane region" description="Helical" evidence="1">
    <location>
        <begin position="56"/>
        <end position="75"/>
    </location>
</feature>
<accession>A0ABS1EX87</accession>
<dbReference type="CDD" id="cd00130">
    <property type="entry name" value="PAS"/>
    <property type="match status" value="1"/>
</dbReference>
<dbReference type="EMBL" id="JAENHN010000071">
    <property type="protein sequence ID" value="MBK1813977.1"/>
    <property type="molecule type" value="Genomic_DNA"/>
</dbReference>
<evidence type="ECO:0000259" key="2">
    <source>
        <dbReference type="PROSITE" id="PS50112"/>
    </source>
</evidence>
<keyword evidence="1" id="KW-0472">Membrane</keyword>
<feature type="transmembrane region" description="Helical" evidence="1">
    <location>
        <begin position="160"/>
        <end position="179"/>
    </location>
</feature>
<comment type="caution">
    <text evidence="3">The sequence shown here is derived from an EMBL/GenBank/DDBJ whole genome shotgun (WGS) entry which is preliminary data.</text>
</comment>
<feature type="transmembrane region" description="Helical" evidence="1">
    <location>
        <begin position="191"/>
        <end position="208"/>
    </location>
</feature>
<dbReference type="Proteomes" id="UP000596739">
    <property type="component" value="Unassembled WGS sequence"/>
</dbReference>